<dbReference type="Gene3D" id="2.120.10.30">
    <property type="entry name" value="TolB, C-terminal domain"/>
    <property type="match status" value="2"/>
</dbReference>
<feature type="chain" id="PRO_5016776866" description="ScyD/ScyE family protein" evidence="2">
    <location>
        <begin position="27"/>
        <end position="425"/>
    </location>
</feature>
<reference evidence="3" key="1">
    <citation type="submission" date="2016-04" db="EMBL/GenBank/DDBJ databases">
        <authorList>
            <person name="Tabuchi Yagui T.R."/>
        </authorList>
    </citation>
    <scope>NUCLEOTIDE SEQUENCE [LARGE SCALE GENOMIC DNA]</scope>
    <source>
        <strain evidence="3">NIES-26</strain>
    </source>
</reference>
<protein>
    <recommendedName>
        <fullName evidence="5">ScyD/ScyE family protein</fullName>
    </recommendedName>
</protein>
<name>A0A367QDN1_9NOSO</name>
<dbReference type="Proteomes" id="UP000252107">
    <property type="component" value="Unassembled WGS sequence"/>
</dbReference>
<evidence type="ECO:0008006" key="5">
    <source>
        <dbReference type="Google" id="ProtNLM"/>
    </source>
</evidence>
<dbReference type="AlphaFoldDB" id="A0A367QDN1"/>
<keyword evidence="4" id="KW-1185">Reference proteome</keyword>
<evidence type="ECO:0000256" key="1">
    <source>
        <dbReference type="SAM" id="MobiDB-lite"/>
    </source>
</evidence>
<feature type="signal peptide" evidence="2">
    <location>
        <begin position="1"/>
        <end position="26"/>
    </location>
</feature>
<comment type="caution">
    <text evidence="3">The sequence shown here is derived from an EMBL/GenBank/DDBJ whole genome shotgun (WGS) entry which is preliminary data.</text>
</comment>
<dbReference type="EMBL" id="LXQD01000328">
    <property type="protein sequence ID" value="RCJ21851.1"/>
    <property type="molecule type" value="Genomic_DNA"/>
</dbReference>
<sequence length="425" mass="44129">MKLNQLTITFLTFCVAAFSGMKAAEAASFSVLADGLDNARGLSFGPDGNLYVTEAGTGGSGACVPPASGQGDSLCYGASGAIAKIENGQTKRILIGLPSLALPDGTGASGPRDIQFDSAGKPYVLIGYAANPADRDRNLGDTDLGKIISPDFDTNSWTTIADFANYELANNPDGSNLGSNPLGFVIDGDRLVVADAGANDLLKVQTDGSNLQALAVFPEDILTNPVFPPSGTPSTEPDQVPSQEPPSSKFATQSVPSSVVKGPDGAYYVSQFTGFPFPEGGAKIYRVAADGKATVYADGFTQLTDLEFDTSGNLYALQYANQSAWKGNLEGSLIKIATDGTRTTILSGNGLESPSALTISSDGAIYITNRGDRPGVGQVIRIENTKSVPEPNSALGMLILGALGVVWLQKSRTTKPLVDEVVALR</sequence>
<proteinExistence type="predicted"/>
<dbReference type="NCBIfam" id="NF033206">
    <property type="entry name" value="ScyE_fam"/>
    <property type="match status" value="1"/>
</dbReference>
<keyword evidence="2" id="KW-0732">Signal</keyword>
<dbReference type="InterPro" id="IPR011042">
    <property type="entry name" value="6-blade_b-propeller_TolB-like"/>
</dbReference>
<dbReference type="InterPro" id="IPR048031">
    <property type="entry name" value="ScyD/ScyE-like"/>
</dbReference>
<organism evidence="3 4">
    <name type="scientific">Nostoc minutum NIES-26</name>
    <dbReference type="NCBI Taxonomy" id="1844469"/>
    <lineage>
        <taxon>Bacteria</taxon>
        <taxon>Bacillati</taxon>
        <taxon>Cyanobacteriota</taxon>
        <taxon>Cyanophyceae</taxon>
        <taxon>Nostocales</taxon>
        <taxon>Nostocaceae</taxon>
        <taxon>Nostoc</taxon>
    </lineage>
</organism>
<gene>
    <name evidence="3" type="ORF">A6770_04240</name>
</gene>
<evidence type="ECO:0000313" key="4">
    <source>
        <dbReference type="Proteomes" id="UP000252107"/>
    </source>
</evidence>
<dbReference type="SUPFAM" id="SSF101898">
    <property type="entry name" value="NHL repeat"/>
    <property type="match status" value="1"/>
</dbReference>
<evidence type="ECO:0000313" key="3">
    <source>
        <dbReference type="EMBL" id="RCJ21851.1"/>
    </source>
</evidence>
<accession>A0A367QDN1</accession>
<evidence type="ECO:0000256" key="2">
    <source>
        <dbReference type="SAM" id="SignalP"/>
    </source>
</evidence>
<feature type="compositionally biased region" description="Polar residues" evidence="1">
    <location>
        <begin position="232"/>
        <end position="255"/>
    </location>
</feature>
<feature type="region of interest" description="Disordered" evidence="1">
    <location>
        <begin position="225"/>
        <end position="255"/>
    </location>
</feature>